<proteinExistence type="predicted"/>
<keyword evidence="2" id="KW-1185">Reference proteome</keyword>
<comment type="caution">
    <text evidence="1">The sequence shown here is derived from an EMBL/GenBank/DDBJ whole genome shotgun (WGS) entry which is preliminary data.</text>
</comment>
<gene>
    <name evidence="1" type="ORF">ElyMa_004132800</name>
</gene>
<accession>A0AAV4GFF8</accession>
<protein>
    <submittedName>
        <fullName evidence="1">Uncharacterized protein</fullName>
    </submittedName>
</protein>
<dbReference type="AlphaFoldDB" id="A0AAV4GFF8"/>
<name>A0AAV4GFF8_9GAST</name>
<organism evidence="1 2">
    <name type="scientific">Elysia marginata</name>
    <dbReference type="NCBI Taxonomy" id="1093978"/>
    <lineage>
        <taxon>Eukaryota</taxon>
        <taxon>Metazoa</taxon>
        <taxon>Spiralia</taxon>
        <taxon>Lophotrochozoa</taxon>
        <taxon>Mollusca</taxon>
        <taxon>Gastropoda</taxon>
        <taxon>Heterobranchia</taxon>
        <taxon>Euthyneura</taxon>
        <taxon>Panpulmonata</taxon>
        <taxon>Sacoglossa</taxon>
        <taxon>Placobranchoidea</taxon>
        <taxon>Plakobranchidae</taxon>
        <taxon>Elysia</taxon>
    </lineage>
</organism>
<dbReference type="Proteomes" id="UP000762676">
    <property type="component" value="Unassembled WGS sequence"/>
</dbReference>
<evidence type="ECO:0000313" key="1">
    <source>
        <dbReference type="EMBL" id="GFR83770.1"/>
    </source>
</evidence>
<evidence type="ECO:0000313" key="2">
    <source>
        <dbReference type="Proteomes" id="UP000762676"/>
    </source>
</evidence>
<dbReference type="EMBL" id="BMAT01008385">
    <property type="protein sequence ID" value="GFR83770.1"/>
    <property type="molecule type" value="Genomic_DNA"/>
</dbReference>
<reference evidence="1 2" key="1">
    <citation type="journal article" date="2021" name="Elife">
        <title>Chloroplast acquisition without the gene transfer in kleptoplastic sea slugs, Plakobranchus ocellatus.</title>
        <authorList>
            <person name="Maeda T."/>
            <person name="Takahashi S."/>
            <person name="Yoshida T."/>
            <person name="Shimamura S."/>
            <person name="Takaki Y."/>
            <person name="Nagai Y."/>
            <person name="Toyoda A."/>
            <person name="Suzuki Y."/>
            <person name="Arimoto A."/>
            <person name="Ishii H."/>
            <person name="Satoh N."/>
            <person name="Nishiyama T."/>
            <person name="Hasebe M."/>
            <person name="Maruyama T."/>
            <person name="Minagawa J."/>
            <person name="Obokata J."/>
            <person name="Shigenobu S."/>
        </authorList>
    </citation>
    <scope>NUCLEOTIDE SEQUENCE [LARGE SCALE GENOMIC DNA]</scope>
</reference>
<sequence>MTSACFTRHVTCTEISGQKTEINSLSPCYITYTPVTPAKKQNKNNPTLTTFLSRSVLFCSGPASCKTTFRPRHSAAGPYSAQQWKQIEPQVCGVRKPLHDGNVGIHSKLLGVTLDRQLNYRKCLEGCAHGIRLWKETATLESSQGQHGRLTICSANVYSCPV</sequence>